<keyword evidence="1" id="KW-0472">Membrane</keyword>
<dbReference type="Proteomes" id="UP001235840">
    <property type="component" value="Unassembled WGS sequence"/>
</dbReference>
<dbReference type="EMBL" id="JAUSTY010000020">
    <property type="protein sequence ID" value="MDQ0167865.1"/>
    <property type="molecule type" value="Genomic_DNA"/>
</dbReference>
<evidence type="ECO:0000256" key="1">
    <source>
        <dbReference type="SAM" id="Phobius"/>
    </source>
</evidence>
<gene>
    <name evidence="2" type="ORF">J2S11_003794</name>
</gene>
<feature type="transmembrane region" description="Helical" evidence="1">
    <location>
        <begin position="29"/>
        <end position="46"/>
    </location>
</feature>
<keyword evidence="1" id="KW-1133">Transmembrane helix</keyword>
<sequence length="47" mass="5365">MEQAVVLEVAPGAVAFNKGQRKLGEGERIPFLAFLLMIFHWTFFLQN</sequence>
<comment type="caution">
    <text evidence="2">The sequence shown here is derived from an EMBL/GenBank/DDBJ whole genome shotgun (WGS) entry which is preliminary data.</text>
</comment>
<organism evidence="2 3">
    <name type="scientific">Caldalkalibacillus horti</name>
    <dbReference type="NCBI Taxonomy" id="77523"/>
    <lineage>
        <taxon>Bacteria</taxon>
        <taxon>Bacillati</taxon>
        <taxon>Bacillota</taxon>
        <taxon>Bacilli</taxon>
        <taxon>Bacillales</taxon>
        <taxon>Bacillaceae</taxon>
        <taxon>Caldalkalibacillus</taxon>
    </lineage>
</organism>
<name>A0ABT9W4U3_9BACI</name>
<accession>A0ABT9W4U3</accession>
<evidence type="ECO:0000313" key="3">
    <source>
        <dbReference type="Proteomes" id="UP001235840"/>
    </source>
</evidence>
<keyword evidence="3" id="KW-1185">Reference proteome</keyword>
<proteinExistence type="predicted"/>
<protein>
    <submittedName>
        <fullName evidence="2">Uncharacterized protein</fullName>
    </submittedName>
</protein>
<keyword evidence="1" id="KW-0812">Transmembrane</keyword>
<reference evidence="2 3" key="1">
    <citation type="submission" date="2023-07" db="EMBL/GenBank/DDBJ databases">
        <title>Genomic Encyclopedia of Type Strains, Phase IV (KMG-IV): sequencing the most valuable type-strain genomes for metagenomic binning, comparative biology and taxonomic classification.</title>
        <authorList>
            <person name="Goeker M."/>
        </authorList>
    </citation>
    <scope>NUCLEOTIDE SEQUENCE [LARGE SCALE GENOMIC DNA]</scope>
    <source>
        <strain evidence="2 3">DSM 12751</strain>
    </source>
</reference>
<evidence type="ECO:0000313" key="2">
    <source>
        <dbReference type="EMBL" id="MDQ0167865.1"/>
    </source>
</evidence>